<evidence type="ECO:0000313" key="1">
    <source>
        <dbReference type="EMBL" id="OTG35909.1"/>
    </source>
</evidence>
<keyword evidence="2" id="KW-1185">Reference proteome</keyword>
<name>A0A251VKR5_HELAN</name>
<dbReference type="InParanoid" id="A0A251VKR5"/>
<dbReference type="Proteomes" id="UP000215914">
    <property type="component" value="Chromosome 1"/>
</dbReference>
<accession>A0A251VKR5</accession>
<evidence type="ECO:0000313" key="2">
    <source>
        <dbReference type="Proteomes" id="UP000215914"/>
    </source>
</evidence>
<organism evidence="1 2">
    <name type="scientific">Helianthus annuus</name>
    <name type="common">Common sunflower</name>
    <dbReference type="NCBI Taxonomy" id="4232"/>
    <lineage>
        <taxon>Eukaryota</taxon>
        <taxon>Viridiplantae</taxon>
        <taxon>Streptophyta</taxon>
        <taxon>Embryophyta</taxon>
        <taxon>Tracheophyta</taxon>
        <taxon>Spermatophyta</taxon>
        <taxon>Magnoliopsida</taxon>
        <taxon>eudicotyledons</taxon>
        <taxon>Gunneridae</taxon>
        <taxon>Pentapetalae</taxon>
        <taxon>asterids</taxon>
        <taxon>campanulids</taxon>
        <taxon>Asterales</taxon>
        <taxon>Asteraceae</taxon>
        <taxon>Asteroideae</taxon>
        <taxon>Heliantheae alliance</taxon>
        <taxon>Heliantheae</taxon>
        <taxon>Helianthus</taxon>
    </lineage>
</organism>
<dbReference type="EMBL" id="CM007890">
    <property type="protein sequence ID" value="OTG35909.1"/>
    <property type="molecule type" value="Genomic_DNA"/>
</dbReference>
<dbReference type="AlphaFoldDB" id="A0A251VKR5"/>
<proteinExistence type="predicted"/>
<sequence>MLNQEAKEIWLTTLKLEVPLINITVTFSSGGKDSNSGDVVEQRNPYAKCRMHLLQRRVIY</sequence>
<reference evidence="2" key="1">
    <citation type="journal article" date="2017" name="Nature">
        <title>The sunflower genome provides insights into oil metabolism, flowering and Asterid evolution.</title>
        <authorList>
            <person name="Badouin H."/>
            <person name="Gouzy J."/>
            <person name="Grassa C.J."/>
            <person name="Murat F."/>
            <person name="Staton S.E."/>
            <person name="Cottret L."/>
            <person name="Lelandais-Briere C."/>
            <person name="Owens G.L."/>
            <person name="Carrere S."/>
            <person name="Mayjonade B."/>
            <person name="Legrand L."/>
            <person name="Gill N."/>
            <person name="Kane N.C."/>
            <person name="Bowers J.E."/>
            <person name="Hubner S."/>
            <person name="Bellec A."/>
            <person name="Berard A."/>
            <person name="Berges H."/>
            <person name="Blanchet N."/>
            <person name="Boniface M.C."/>
            <person name="Brunel D."/>
            <person name="Catrice O."/>
            <person name="Chaidir N."/>
            <person name="Claudel C."/>
            <person name="Donnadieu C."/>
            <person name="Faraut T."/>
            <person name="Fievet G."/>
            <person name="Helmstetter N."/>
            <person name="King M."/>
            <person name="Knapp S.J."/>
            <person name="Lai Z."/>
            <person name="Le Paslier M.C."/>
            <person name="Lippi Y."/>
            <person name="Lorenzon L."/>
            <person name="Mandel J.R."/>
            <person name="Marage G."/>
            <person name="Marchand G."/>
            <person name="Marquand E."/>
            <person name="Bret-Mestries E."/>
            <person name="Morien E."/>
            <person name="Nambeesan S."/>
            <person name="Nguyen T."/>
            <person name="Pegot-Espagnet P."/>
            <person name="Pouilly N."/>
            <person name="Raftis F."/>
            <person name="Sallet E."/>
            <person name="Schiex T."/>
            <person name="Thomas J."/>
            <person name="Vandecasteele C."/>
            <person name="Vares D."/>
            <person name="Vear F."/>
            <person name="Vautrin S."/>
            <person name="Crespi M."/>
            <person name="Mangin B."/>
            <person name="Burke J.M."/>
            <person name="Salse J."/>
            <person name="Munos S."/>
            <person name="Vincourt P."/>
            <person name="Rieseberg L.H."/>
            <person name="Langlade N.B."/>
        </authorList>
    </citation>
    <scope>NUCLEOTIDE SEQUENCE [LARGE SCALE GENOMIC DNA]</scope>
    <source>
        <strain evidence="2">cv. SF193</strain>
    </source>
</reference>
<protein>
    <submittedName>
        <fullName evidence="1">Uncharacterized protein</fullName>
    </submittedName>
</protein>
<gene>
    <name evidence="1" type="ORF">HannXRQ_Chr01g0001831</name>
</gene>